<accession>A0A8J8B307</accession>
<evidence type="ECO:0000259" key="1">
    <source>
        <dbReference type="Pfam" id="PF13354"/>
    </source>
</evidence>
<keyword evidence="2" id="KW-0378">Hydrolase</keyword>
<dbReference type="GO" id="GO:0046677">
    <property type="term" value="P:response to antibiotic"/>
    <property type="evidence" value="ECO:0007669"/>
    <property type="project" value="InterPro"/>
</dbReference>
<dbReference type="EMBL" id="JAGSND010000004">
    <property type="protein sequence ID" value="MBR0597820.1"/>
    <property type="molecule type" value="Genomic_DNA"/>
</dbReference>
<dbReference type="PANTHER" id="PTHR35333:SF3">
    <property type="entry name" value="BETA-LACTAMASE-TYPE TRANSPEPTIDASE FOLD CONTAINING PROTEIN"/>
    <property type="match status" value="1"/>
</dbReference>
<keyword evidence="3" id="KW-1185">Reference proteome</keyword>
<dbReference type="Pfam" id="PF13354">
    <property type="entry name" value="Beta-lactamase2"/>
    <property type="match status" value="1"/>
</dbReference>
<feature type="domain" description="Beta-lactamase class A catalytic" evidence="1">
    <location>
        <begin position="19"/>
        <end position="223"/>
    </location>
</feature>
<dbReference type="PANTHER" id="PTHR35333">
    <property type="entry name" value="BETA-LACTAMASE"/>
    <property type="match status" value="1"/>
</dbReference>
<comment type="caution">
    <text evidence="2">The sequence shown here is derived from an EMBL/GenBank/DDBJ whole genome shotgun (WGS) entry which is preliminary data.</text>
</comment>
<dbReference type="InterPro" id="IPR012338">
    <property type="entry name" value="Beta-lactam/transpept-like"/>
</dbReference>
<dbReference type="GO" id="GO:0030655">
    <property type="term" value="P:beta-lactam antibiotic catabolic process"/>
    <property type="evidence" value="ECO:0007669"/>
    <property type="project" value="InterPro"/>
</dbReference>
<dbReference type="SUPFAM" id="SSF56601">
    <property type="entry name" value="beta-lactamase/transpeptidase-like"/>
    <property type="match status" value="1"/>
</dbReference>
<dbReference type="Gene3D" id="3.40.710.10">
    <property type="entry name" value="DD-peptidase/beta-lactamase superfamily"/>
    <property type="match status" value="1"/>
</dbReference>
<evidence type="ECO:0000313" key="2">
    <source>
        <dbReference type="EMBL" id="MBR0597820.1"/>
    </source>
</evidence>
<proteinExistence type="predicted"/>
<reference evidence="2" key="2">
    <citation type="submission" date="2021-04" db="EMBL/GenBank/DDBJ databases">
        <authorList>
            <person name="Liu J."/>
        </authorList>
    </citation>
    <scope>NUCLEOTIDE SEQUENCE</scope>
    <source>
        <strain evidence="2">BAD-6</strain>
    </source>
</reference>
<dbReference type="RefSeq" id="WP_227017948.1">
    <property type="nucleotide sequence ID" value="NZ_JAGSND010000004.1"/>
</dbReference>
<dbReference type="InterPro" id="IPR045155">
    <property type="entry name" value="Beta-lactam_cat"/>
</dbReference>
<evidence type="ECO:0000313" key="3">
    <source>
        <dbReference type="Proteomes" id="UP000675664"/>
    </source>
</evidence>
<dbReference type="InterPro" id="IPR000871">
    <property type="entry name" value="Beta-lactam_class-A"/>
</dbReference>
<name>A0A8J8B307_9FIRM</name>
<protein>
    <submittedName>
        <fullName evidence="2">Serine hydrolase</fullName>
    </submittedName>
</protein>
<dbReference type="Proteomes" id="UP000675664">
    <property type="component" value="Unassembled WGS sequence"/>
</dbReference>
<organism evidence="2 3">
    <name type="scientific">Sinanaerobacter chloroacetimidivorans</name>
    <dbReference type="NCBI Taxonomy" id="2818044"/>
    <lineage>
        <taxon>Bacteria</taxon>
        <taxon>Bacillati</taxon>
        <taxon>Bacillota</taxon>
        <taxon>Clostridia</taxon>
        <taxon>Peptostreptococcales</taxon>
        <taxon>Anaerovoracaceae</taxon>
        <taxon>Sinanaerobacter</taxon>
    </lineage>
</organism>
<dbReference type="GO" id="GO:0008800">
    <property type="term" value="F:beta-lactamase activity"/>
    <property type="evidence" value="ECO:0007669"/>
    <property type="project" value="InterPro"/>
</dbReference>
<sequence length="259" mass="29730">MLMDKLLTCVEELNGKCSFVIKNFMAKECFSYDENLVVPSASLIKVPILIEAVRQIKSGELSPDLRLTVKPEDKAAFSVLQFLDSGNSYTLFDLLKLMIIYSDNTAANVLIDLLGMENVNGCMAELGLQETRLRRKMMDFHAREKGFENHTTAREMETIMTRLYKGELIDRQCSDFILDIMKGQADECMMRVDLPDELVIARKSGELERLNHEAAIVYGKNCDYLYLFFAWGTATNNETREIIQKTSKIVHDYFEMKEK</sequence>
<gene>
    <name evidence="2" type="ORF">KCX82_08050</name>
</gene>
<reference evidence="2" key="1">
    <citation type="submission" date="2021-04" db="EMBL/GenBank/DDBJ databases">
        <title>Sinoanaerobacter chloroacetimidivorans sp. nov., an obligate anaerobic bacterium isolated from anaerobic sludge.</title>
        <authorList>
            <person name="Bao Y."/>
        </authorList>
    </citation>
    <scope>NUCLEOTIDE SEQUENCE</scope>
    <source>
        <strain evidence="2">BAD-6</strain>
    </source>
</reference>
<dbReference type="AlphaFoldDB" id="A0A8J8B307"/>